<dbReference type="AlphaFoldDB" id="A0AA42CTV6"/>
<dbReference type="RefSeq" id="WP_265268587.1">
    <property type="nucleotide sequence ID" value="NZ_JANFAV010000004.1"/>
</dbReference>
<dbReference type="FunFam" id="3.40.50.720:FF:000084">
    <property type="entry name" value="Short-chain dehydrogenase reductase"/>
    <property type="match status" value="1"/>
</dbReference>
<dbReference type="CDD" id="cd05233">
    <property type="entry name" value="SDR_c"/>
    <property type="match status" value="1"/>
</dbReference>
<reference evidence="4" key="1">
    <citation type="submission" date="2022-06" db="EMBL/GenBank/DDBJ databases">
        <title>Sphingomonas sp. nov. isolated from rhizosphere soil of tomato.</title>
        <authorList>
            <person name="Dong H."/>
            <person name="Gao R."/>
        </authorList>
    </citation>
    <scope>NUCLEOTIDE SEQUENCE</scope>
    <source>
        <strain evidence="4">MMSM24</strain>
    </source>
</reference>
<protein>
    <submittedName>
        <fullName evidence="4">SDR family oxidoreductase</fullName>
    </submittedName>
</protein>
<dbReference type="PRINTS" id="PR00081">
    <property type="entry name" value="GDHRDH"/>
</dbReference>
<dbReference type="InterPro" id="IPR036291">
    <property type="entry name" value="NAD(P)-bd_dom_sf"/>
</dbReference>
<gene>
    <name evidence="4" type="ORF">NEE01_08150</name>
</gene>
<proteinExistence type="inferred from homology"/>
<evidence type="ECO:0000313" key="4">
    <source>
        <dbReference type="EMBL" id="MCW6534756.1"/>
    </source>
</evidence>
<evidence type="ECO:0000259" key="3">
    <source>
        <dbReference type="SMART" id="SM00822"/>
    </source>
</evidence>
<dbReference type="GO" id="GO:0050664">
    <property type="term" value="F:oxidoreductase activity, acting on NAD(P)H, oxygen as acceptor"/>
    <property type="evidence" value="ECO:0007669"/>
    <property type="project" value="TreeGrafter"/>
</dbReference>
<comment type="similarity">
    <text evidence="1">Belongs to the short-chain dehydrogenases/reductases (SDR) family.</text>
</comment>
<dbReference type="SMART" id="SM00822">
    <property type="entry name" value="PKS_KR"/>
    <property type="match status" value="1"/>
</dbReference>
<dbReference type="PANTHER" id="PTHR43008:SF4">
    <property type="entry name" value="CHAIN DEHYDROGENASE, PUTATIVE (AFU_ORTHOLOGUE AFUA_4G08710)-RELATED"/>
    <property type="match status" value="1"/>
</dbReference>
<organism evidence="4 5">
    <name type="scientific">Sphingomonas lycopersici</name>
    <dbReference type="NCBI Taxonomy" id="2951807"/>
    <lineage>
        <taxon>Bacteria</taxon>
        <taxon>Pseudomonadati</taxon>
        <taxon>Pseudomonadota</taxon>
        <taxon>Alphaproteobacteria</taxon>
        <taxon>Sphingomonadales</taxon>
        <taxon>Sphingomonadaceae</taxon>
        <taxon>Sphingomonas</taxon>
    </lineage>
</organism>
<dbReference type="InterPro" id="IPR020904">
    <property type="entry name" value="Sc_DH/Rdtase_CS"/>
</dbReference>
<keyword evidence="5" id="KW-1185">Reference proteome</keyword>
<evidence type="ECO:0000256" key="1">
    <source>
        <dbReference type="ARBA" id="ARBA00006484"/>
    </source>
</evidence>
<dbReference type="Pfam" id="PF13561">
    <property type="entry name" value="adh_short_C2"/>
    <property type="match status" value="1"/>
</dbReference>
<comment type="caution">
    <text evidence="4">The sequence shown here is derived from an EMBL/GenBank/DDBJ whole genome shotgun (WGS) entry which is preliminary data.</text>
</comment>
<dbReference type="PROSITE" id="PS00061">
    <property type="entry name" value="ADH_SHORT"/>
    <property type="match status" value="1"/>
</dbReference>
<dbReference type="Proteomes" id="UP001165565">
    <property type="component" value="Unassembled WGS sequence"/>
</dbReference>
<dbReference type="PANTHER" id="PTHR43008">
    <property type="entry name" value="BENZIL REDUCTASE"/>
    <property type="match status" value="1"/>
</dbReference>
<dbReference type="EMBL" id="JANFAV010000004">
    <property type="protein sequence ID" value="MCW6534756.1"/>
    <property type="molecule type" value="Genomic_DNA"/>
</dbReference>
<keyword evidence="2" id="KW-0560">Oxidoreductase</keyword>
<accession>A0AA42CTV6</accession>
<evidence type="ECO:0000256" key="2">
    <source>
        <dbReference type="ARBA" id="ARBA00023002"/>
    </source>
</evidence>
<evidence type="ECO:0000313" key="5">
    <source>
        <dbReference type="Proteomes" id="UP001165565"/>
    </source>
</evidence>
<dbReference type="Gene3D" id="3.40.50.720">
    <property type="entry name" value="NAD(P)-binding Rossmann-like Domain"/>
    <property type="match status" value="1"/>
</dbReference>
<dbReference type="InterPro" id="IPR002347">
    <property type="entry name" value="SDR_fam"/>
</dbReference>
<feature type="domain" description="Ketoreductase" evidence="3">
    <location>
        <begin position="11"/>
        <end position="190"/>
    </location>
</feature>
<sequence>MTPKLNLPATGVIVTGGASGIGLASAKALAAVGRPIALWDIAADRARDAAAAVAQEFGVKAIGLGVDIRDLDSYDAAIAESRAAMGSIGGFVHAAGVVDTASIDGMTAESWDAGIHTHLRPLAFLAQKLQPDLAANKGSAIVAITSINATLGNAINPIYTAAKGGMLSLVRSLADRLARDGVRVNSVSPGQIMTPMMKPAVDNLPGFFEKRILLARIGEPEEIGSVVRFLMSDDASYVTAAELVVDGGNISSQRV</sequence>
<dbReference type="InterPro" id="IPR057326">
    <property type="entry name" value="KR_dom"/>
</dbReference>
<dbReference type="SUPFAM" id="SSF51735">
    <property type="entry name" value="NAD(P)-binding Rossmann-fold domains"/>
    <property type="match status" value="1"/>
</dbReference>
<name>A0AA42CTV6_9SPHN</name>